<dbReference type="Pfam" id="PF08808">
    <property type="entry name" value="RES"/>
    <property type="match status" value="1"/>
</dbReference>
<reference evidence="2 3" key="1">
    <citation type="submission" date="2020-05" db="EMBL/GenBank/DDBJ databases">
        <title>Whole genome shotgun sequence of Streptomyces microflavus NBRC 13062.</title>
        <authorList>
            <person name="Komaki H."/>
            <person name="Tamura T."/>
        </authorList>
    </citation>
    <scope>NUCLEOTIDE SEQUENCE [LARGE SCALE GENOMIC DNA]</scope>
    <source>
        <strain evidence="2 3">NBRC 13062</strain>
    </source>
</reference>
<evidence type="ECO:0000259" key="1">
    <source>
        <dbReference type="Pfam" id="PF08808"/>
    </source>
</evidence>
<gene>
    <name evidence="2" type="ORF">Smic_82980</name>
</gene>
<dbReference type="EMBL" id="BLWD01000003">
    <property type="protein sequence ID" value="GFN09742.1"/>
    <property type="molecule type" value="Genomic_DNA"/>
</dbReference>
<accession>A0A7J0D4T7</accession>
<comment type="caution">
    <text evidence="2">The sequence shown here is derived from an EMBL/GenBank/DDBJ whole genome shotgun (WGS) entry which is preliminary data.</text>
</comment>
<dbReference type="InterPro" id="IPR014914">
    <property type="entry name" value="RES_dom"/>
</dbReference>
<dbReference type="AlphaFoldDB" id="A0A7J0D4T7"/>
<protein>
    <recommendedName>
        <fullName evidence="1">RES domain-containing protein</fullName>
    </recommendedName>
</protein>
<organism evidence="2 3">
    <name type="scientific">Streptomyces microflavus</name>
    <name type="common">Streptomyces lipmanii</name>
    <dbReference type="NCBI Taxonomy" id="1919"/>
    <lineage>
        <taxon>Bacteria</taxon>
        <taxon>Bacillati</taxon>
        <taxon>Actinomycetota</taxon>
        <taxon>Actinomycetes</taxon>
        <taxon>Kitasatosporales</taxon>
        <taxon>Streptomycetaceae</taxon>
        <taxon>Streptomyces</taxon>
    </lineage>
</organism>
<dbReference type="RefSeq" id="WP_190167843.1">
    <property type="nucleotide sequence ID" value="NZ_BMUG01000016.1"/>
</dbReference>
<dbReference type="Proteomes" id="UP000498740">
    <property type="component" value="Unassembled WGS sequence"/>
</dbReference>
<name>A0A7J0D4T7_STRMI</name>
<feature type="domain" description="RES" evidence="1">
    <location>
        <begin position="17"/>
        <end position="206"/>
    </location>
</feature>
<proteinExistence type="predicted"/>
<sequence length="227" mass="25769">MTVPSVTLSQAPVQGLWRLGWSEEPVKYNQVEPETFDGSSAGRFSLFSYGTLYCASDPAGCYAEALEQFRVSPRMRGWMTEGAPTEGAHMSVGDIASSWRHNRILVRLTTSSEAQFLDLEADATRSVLLDELGEDLKAFGVGDSLTDKHLRGRDRRITRQIAAWAVAQRNERGHQLVQGITYRSGYAGYQCWAIWRDTELHEQERRPIKKEDWALREVAKEYGLRIR</sequence>
<evidence type="ECO:0000313" key="2">
    <source>
        <dbReference type="EMBL" id="GFN09742.1"/>
    </source>
</evidence>
<evidence type="ECO:0000313" key="3">
    <source>
        <dbReference type="Proteomes" id="UP000498740"/>
    </source>
</evidence>